<dbReference type="OMA" id="ITWVENW"/>
<reference evidence="2" key="1">
    <citation type="submission" date="2005-09" db="EMBL/GenBank/DDBJ databases">
        <title>Annotation of the Aspergillus terreus NIH2624 genome.</title>
        <authorList>
            <person name="Birren B.W."/>
            <person name="Lander E.S."/>
            <person name="Galagan J.E."/>
            <person name="Nusbaum C."/>
            <person name="Devon K."/>
            <person name="Henn M."/>
            <person name="Ma L.-J."/>
            <person name="Jaffe D.B."/>
            <person name="Butler J."/>
            <person name="Alvarez P."/>
            <person name="Gnerre S."/>
            <person name="Grabherr M."/>
            <person name="Kleber M."/>
            <person name="Mauceli E.W."/>
            <person name="Brockman W."/>
            <person name="Rounsley S."/>
            <person name="Young S.K."/>
            <person name="LaButti K."/>
            <person name="Pushparaj V."/>
            <person name="DeCaprio D."/>
            <person name="Crawford M."/>
            <person name="Koehrsen M."/>
            <person name="Engels R."/>
            <person name="Montgomery P."/>
            <person name="Pearson M."/>
            <person name="Howarth C."/>
            <person name="Larson L."/>
            <person name="Luoma S."/>
            <person name="White J."/>
            <person name="Alvarado L."/>
            <person name="Kodira C.D."/>
            <person name="Zeng Q."/>
            <person name="Oleary S."/>
            <person name="Yandava C."/>
            <person name="Denning D.W."/>
            <person name="Nierman W.C."/>
            <person name="Milne T."/>
            <person name="Madden K."/>
        </authorList>
    </citation>
    <scope>NUCLEOTIDE SEQUENCE [LARGE SCALE GENOMIC DNA]</scope>
    <source>
        <strain evidence="2">NIH 2624 / FGSC A1156</strain>
    </source>
</reference>
<dbReference type="EMBL" id="CH476605">
    <property type="protein sequence ID" value="EAU31651.1"/>
    <property type="molecule type" value="Genomic_DNA"/>
</dbReference>
<dbReference type="SUPFAM" id="SSF54909">
    <property type="entry name" value="Dimeric alpha+beta barrel"/>
    <property type="match status" value="1"/>
</dbReference>
<dbReference type="InterPro" id="IPR011008">
    <property type="entry name" value="Dimeric_a/b-barrel"/>
</dbReference>
<dbReference type="AlphaFoldDB" id="Q0CCV6"/>
<sequence length="111" mass="13215">MSLQVTVFIDEENVSESFEEFLPVYGKVISEPECTFFEVYQSLENPGELLWVENWSQPLDWLKEVQLKKEYYERYIRVTEPMFIKPRMIKVLKRLGAPYTMVKKENGGVRV</sequence>
<accession>Q0CCV6</accession>
<name>Q0CCV6_ASPTN</name>
<dbReference type="Proteomes" id="UP000007963">
    <property type="component" value="Unassembled WGS sequence"/>
</dbReference>
<dbReference type="RefSeq" id="XP_001217617.1">
    <property type="nucleotide sequence ID" value="XM_001217616.1"/>
</dbReference>
<gene>
    <name evidence="1" type="ORF">ATEG_08478</name>
</gene>
<evidence type="ECO:0000313" key="1">
    <source>
        <dbReference type="EMBL" id="EAU31651.1"/>
    </source>
</evidence>
<dbReference type="HOGENOM" id="CLU_147503_1_0_1"/>
<proteinExistence type="predicted"/>
<evidence type="ECO:0008006" key="3">
    <source>
        <dbReference type="Google" id="ProtNLM"/>
    </source>
</evidence>
<dbReference type="OrthoDB" id="4126315at2759"/>
<dbReference type="GeneID" id="4353482"/>
<dbReference type="eggNOG" id="ENOG502S55M">
    <property type="taxonomic scope" value="Eukaryota"/>
</dbReference>
<dbReference type="VEuPathDB" id="FungiDB:ATEG_08478"/>
<dbReference type="Gene3D" id="3.30.70.100">
    <property type="match status" value="1"/>
</dbReference>
<evidence type="ECO:0000313" key="2">
    <source>
        <dbReference type="Proteomes" id="UP000007963"/>
    </source>
</evidence>
<protein>
    <recommendedName>
        <fullName evidence="3">ABM domain-containing protein</fullName>
    </recommendedName>
</protein>
<organism evidence="1 2">
    <name type="scientific">Aspergillus terreus (strain NIH 2624 / FGSC A1156)</name>
    <dbReference type="NCBI Taxonomy" id="341663"/>
    <lineage>
        <taxon>Eukaryota</taxon>
        <taxon>Fungi</taxon>
        <taxon>Dikarya</taxon>
        <taxon>Ascomycota</taxon>
        <taxon>Pezizomycotina</taxon>
        <taxon>Eurotiomycetes</taxon>
        <taxon>Eurotiomycetidae</taxon>
        <taxon>Eurotiales</taxon>
        <taxon>Aspergillaceae</taxon>
        <taxon>Aspergillus</taxon>
        <taxon>Aspergillus subgen. Circumdati</taxon>
    </lineage>
</organism>